<keyword evidence="2" id="KW-0238">DNA-binding</keyword>
<dbReference type="InterPro" id="IPR039422">
    <property type="entry name" value="MarR/SlyA-like"/>
</dbReference>
<keyword evidence="6" id="KW-1185">Reference proteome</keyword>
<reference evidence="5 6" key="1">
    <citation type="submission" date="2019-02" db="EMBL/GenBank/DDBJ databases">
        <title>Planctomycetal bacteria perform biofilm scaping via a novel small molecule.</title>
        <authorList>
            <person name="Jeske O."/>
            <person name="Boedeker C."/>
            <person name="Wiegand S."/>
            <person name="Breitling P."/>
            <person name="Kallscheuer N."/>
            <person name="Jogler M."/>
            <person name="Rohde M."/>
            <person name="Petersen J."/>
            <person name="Medema M.H."/>
            <person name="Surup F."/>
            <person name="Jogler C."/>
        </authorList>
    </citation>
    <scope>NUCLEOTIDE SEQUENCE [LARGE SCALE GENOMIC DNA]</scope>
    <source>
        <strain evidence="5 6">Mal15</strain>
    </source>
</reference>
<dbReference type="Proteomes" id="UP000321353">
    <property type="component" value="Chromosome"/>
</dbReference>
<evidence type="ECO:0000313" key="5">
    <source>
        <dbReference type="EMBL" id="QEG01088.1"/>
    </source>
</evidence>
<dbReference type="PANTHER" id="PTHR33164:SF64">
    <property type="entry name" value="TRANSCRIPTIONAL REGULATOR SLYA"/>
    <property type="match status" value="1"/>
</dbReference>
<dbReference type="RefSeq" id="WP_147870216.1">
    <property type="nucleotide sequence ID" value="NZ_CP036264.1"/>
</dbReference>
<evidence type="ECO:0000256" key="2">
    <source>
        <dbReference type="ARBA" id="ARBA00023125"/>
    </source>
</evidence>
<dbReference type="PRINTS" id="PR00598">
    <property type="entry name" value="HTHMARR"/>
</dbReference>
<dbReference type="InterPro" id="IPR036390">
    <property type="entry name" value="WH_DNA-bd_sf"/>
</dbReference>
<dbReference type="GO" id="GO:0006950">
    <property type="term" value="P:response to stress"/>
    <property type="evidence" value="ECO:0007669"/>
    <property type="project" value="TreeGrafter"/>
</dbReference>
<feature type="domain" description="HTH marR-type" evidence="4">
    <location>
        <begin position="1"/>
        <end position="139"/>
    </location>
</feature>
<evidence type="ECO:0000313" key="6">
    <source>
        <dbReference type="Proteomes" id="UP000321353"/>
    </source>
</evidence>
<proteinExistence type="predicted"/>
<dbReference type="GO" id="GO:0003677">
    <property type="term" value="F:DNA binding"/>
    <property type="evidence" value="ECO:0007669"/>
    <property type="project" value="UniProtKB-KW"/>
</dbReference>
<accession>A0A5B9MQ61</accession>
<evidence type="ECO:0000259" key="4">
    <source>
        <dbReference type="PROSITE" id="PS50995"/>
    </source>
</evidence>
<name>A0A5B9MQ61_9BACT</name>
<gene>
    <name evidence="5" type="primary">slyA</name>
    <name evidence="5" type="ORF">Mal15_51640</name>
</gene>
<dbReference type="AlphaFoldDB" id="A0A5B9MQ61"/>
<organism evidence="5 6">
    <name type="scientific">Stieleria maiorica</name>
    <dbReference type="NCBI Taxonomy" id="2795974"/>
    <lineage>
        <taxon>Bacteria</taxon>
        <taxon>Pseudomonadati</taxon>
        <taxon>Planctomycetota</taxon>
        <taxon>Planctomycetia</taxon>
        <taxon>Pirellulales</taxon>
        <taxon>Pirellulaceae</taxon>
        <taxon>Stieleria</taxon>
    </lineage>
</organism>
<dbReference type="Gene3D" id="1.10.10.10">
    <property type="entry name" value="Winged helix-like DNA-binding domain superfamily/Winged helix DNA-binding domain"/>
    <property type="match status" value="1"/>
</dbReference>
<dbReference type="SUPFAM" id="SSF46785">
    <property type="entry name" value="Winged helix' DNA-binding domain"/>
    <property type="match status" value="1"/>
</dbReference>
<protein>
    <submittedName>
        <fullName evidence="5">Transcriptional regulator SlyA</fullName>
    </submittedName>
</protein>
<evidence type="ECO:0000256" key="3">
    <source>
        <dbReference type="ARBA" id="ARBA00023163"/>
    </source>
</evidence>
<dbReference type="PROSITE" id="PS50995">
    <property type="entry name" value="HTH_MARR_2"/>
    <property type="match status" value="1"/>
</dbReference>
<dbReference type="SMART" id="SM00347">
    <property type="entry name" value="HTH_MARR"/>
    <property type="match status" value="1"/>
</dbReference>
<dbReference type="InterPro" id="IPR000835">
    <property type="entry name" value="HTH_MarR-typ"/>
</dbReference>
<keyword evidence="3" id="KW-0804">Transcription</keyword>
<dbReference type="InterPro" id="IPR036388">
    <property type="entry name" value="WH-like_DNA-bd_sf"/>
</dbReference>
<dbReference type="KEGG" id="smam:Mal15_51640"/>
<evidence type="ECO:0000256" key="1">
    <source>
        <dbReference type="ARBA" id="ARBA00023015"/>
    </source>
</evidence>
<dbReference type="PANTHER" id="PTHR33164">
    <property type="entry name" value="TRANSCRIPTIONAL REGULATOR, MARR FAMILY"/>
    <property type="match status" value="1"/>
</dbReference>
<dbReference type="Pfam" id="PF12802">
    <property type="entry name" value="MarR_2"/>
    <property type="match status" value="1"/>
</dbReference>
<sequence length="152" mass="17533">MLDYDFDESIGYWLTITTQRYHRAFNDELVPYGITFRQSQVLGWLALEGDLSQSELAGRMMIEPPTLVRILDRMQRDGLITRRPCPEDRRRKLIHATAKSKPVWGKIIQCAKRIRARATDGLTDRQQATLKMLLGRVHENLMPGIPTAPSDR</sequence>
<dbReference type="GO" id="GO:0003700">
    <property type="term" value="F:DNA-binding transcription factor activity"/>
    <property type="evidence" value="ECO:0007669"/>
    <property type="project" value="InterPro"/>
</dbReference>
<dbReference type="EMBL" id="CP036264">
    <property type="protein sequence ID" value="QEG01088.1"/>
    <property type="molecule type" value="Genomic_DNA"/>
</dbReference>
<keyword evidence="1" id="KW-0805">Transcription regulation</keyword>